<organism evidence="3">
    <name type="scientific">Chromera velia CCMP2878</name>
    <dbReference type="NCBI Taxonomy" id="1169474"/>
    <lineage>
        <taxon>Eukaryota</taxon>
        <taxon>Sar</taxon>
        <taxon>Alveolata</taxon>
        <taxon>Colpodellida</taxon>
        <taxon>Chromeraceae</taxon>
        <taxon>Chromera</taxon>
    </lineage>
</organism>
<gene>
    <name evidence="3" type="ORF">Cvel_11266</name>
</gene>
<protein>
    <recommendedName>
        <fullName evidence="2">TAF6 C-terminal HEAT repeat domain-containing protein</fullName>
    </recommendedName>
</protein>
<proteinExistence type="predicted"/>
<feature type="region of interest" description="Disordered" evidence="1">
    <location>
        <begin position="474"/>
        <end position="537"/>
    </location>
</feature>
<dbReference type="InterPro" id="IPR011442">
    <property type="entry name" value="TAF6_C"/>
</dbReference>
<feature type="region of interest" description="Disordered" evidence="1">
    <location>
        <begin position="573"/>
        <end position="609"/>
    </location>
</feature>
<sequence length="609" mass="65245">MLGGMKGDGVESGVARPSGDSLSYVRLLLSMLEAIIKNSYVSCAARLHQILGALLMFCVGPAARSGDVGMRASSLGPGTNESLAIRRRAAGLLGHICAQATGFGTSIPTTVPSLVAAVFQRNLGPATAVQDPHAFVGALEGLSALGSHLLRRCFWPVLPGVVTALQAEAAREERERPKGWGGGRGLQSVLLPDMHPKSEGGGVETFPVRYTQMSRDNPFQINPGPSASSGLQEWTSVLEEVELNKRQHPDKELERSFLGFHLLRFARAAVEGLRDELVTTSLQRTDVAALGALGSFYGAASVPFLLPLSLSSDGSGRREERWGQGQGGGGGIDRGDRYRRMREAAGRWRKRQKGLRTNEEDIFGLSGAEETEGGGGSSSFLSFRDSETEVDTDSLCGVCGFLGRTLTGVALLPERGDSVSVVGGGEGESEGGVVKGGWKKEEVQGLGLEPNGRMKTNMNCVVADRGVVDDFFGSESEDEEEKDDFDFDSSQQNRPDGVVPSAFGSSALPPPTGGAMSQEELRRRREERDARQQELRDAPFLNELKSVDCILTKIREGKGISVDPNLSRQIHKFSKHRKHTQGGVEQGLKETGSRGNGRGQPGDFLCHTL</sequence>
<evidence type="ECO:0000256" key="1">
    <source>
        <dbReference type="SAM" id="MobiDB-lite"/>
    </source>
</evidence>
<dbReference type="Gene3D" id="1.25.40.770">
    <property type="entry name" value="TAF6, C-terminal HEAT repeat domain"/>
    <property type="match status" value="1"/>
</dbReference>
<feature type="compositionally biased region" description="Basic and acidic residues" evidence="1">
    <location>
        <begin position="519"/>
        <end position="537"/>
    </location>
</feature>
<dbReference type="EMBL" id="CDMZ01005242">
    <property type="protein sequence ID" value="CEM52433.1"/>
    <property type="molecule type" value="Genomic_DNA"/>
</dbReference>
<evidence type="ECO:0000313" key="3">
    <source>
        <dbReference type="EMBL" id="CEM52433.1"/>
    </source>
</evidence>
<feature type="domain" description="TAF6 C-terminal HEAT repeat" evidence="2">
    <location>
        <begin position="20"/>
        <end position="158"/>
    </location>
</feature>
<dbReference type="AlphaFoldDB" id="A0A0G4I5Z9"/>
<dbReference type="VEuPathDB" id="CryptoDB:Cvel_11266"/>
<feature type="region of interest" description="Disordered" evidence="1">
    <location>
        <begin position="359"/>
        <end position="384"/>
    </location>
</feature>
<feature type="region of interest" description="Disordered" evidence="1">
    <location>
        <begin position="316"/>
        <end position="336"/>
    </location>
</feature>
<dbReference type="GO" id="GO:0006367">
    <property type="term" value="P:transcription initiation at RNA polymerase II promoter"/>
    <property type="evidence" value="ECO:0007669"/>
    <property type="project" value="InterPro"/>
</dbReference>
<accession>A0A0G4I5Z9</accession>
<dbReference type="Pfam" id="PF07571">
    <property type="entry name" value="TAF6_C"/>
    <property type="match status" value="1"/>
</dbReference>
<feature type="compositionally biased region" description="Acidic residues" evidence="1">
    <location>
        <begin position="475"/>
        <end position="487"/>
    </location>
</feature>
<evidence type="ECO:0000259" key="2">
    <source>
        <dbReference type="Pfam" id="PF07571"/>
    </source>
</evidence>
<name>A0A0G4I5Z9_9ALVE</name>
<reference evidence="3" key="1">
    <citation type="submission" date="2014-11" db="EMBL/GenBank/DDBJ databases">
        <authorList>
            <person name="Otto D Thomas"/>
            <person name="Naeem Raeece"/>
        </authorList>
    </citation>
    <scope>NUCLEOTIDE SEQUENCE</scope>
</reference>
<dbReference type="InterPro" id="IPR046344">
    <property type="entry name" value="TAF6_C_sf"/>
</dbReference>